<dbReference type="SUPFAM" id="SSF74650">
    <property type="entry name" value="Galactose mutarotase-like"/>
    <property type="match status" value="1"/>
</dbReference>
<dbReference type="Pfam" id="PF21365">
    <property type="entry name" value="Glyco_hydro_31_3rd"/>
    <property type="match status" value="1"/>
</dbReference>
<evidence type="ECO:0000256" key="1">
    <source>
        <dbReference type="ARBA" id="ARBA00007806"/>
    </source>
</evidence>
<keyword evidence="2" id="KW-0378">Hydrolase</keyword>
<evidence type="ECO:0000313" key="6">
    <source>
        <dbReference type="Proteomes" id="UP000551327"/>
    </source>
</evidence>
<comment type="similarity">
    <text evidence="1 2">Belongs to the glycosyl hydrolase 31 family.</text>
</comment>
<gene>
    <name evidence="5" type="ORF">H7F53_13250</name>
</gene>
<dbReference type="PANTHER" id="PTHR43863">
    <property type="entry name" value="HYDROLASE, PUTATIVE (AFU_ORTHOLOGUE AFUA_1G03140)-RELATED"/>
    <property type="match status" value="1"/>
</dbReference>
<feature type="domain" description="PA14" evidence="4">
    <location>
        <begin position="218"/>
        <end position="375"/>
    </location>
</feature>
<dbReference type="InterPro" id="IPR051816">
    <property type="entry name" value="Glycosyl_Hydrolase_31"/>
</dbReference>
<dbReference type="SMART" id="SM00758">
    <property type="entry name" value="PA14"/>
    <property type="match status" value="1"/>
</dbReference>
<dbReference type="InterPro" id="IPR037524">
    <property type="entry name" value="PA14/GLEYA"/>
</dbReference>
<dbReference type="PANTHER" id="PTHR43863:SF2">
    <property type="entry name" value="MALTASE-GLUCOAMYLASE"/>
    <property type="match status" value="1"/>
</dbReference>
<dbReference type="AlphaFoldDB" id="A0A7X1FZZ1"/>
<dbReference type="GO" id="GO:0004553">
    <property type="term" value="F:hydrolase activity, hydrolyzing O-glycosyl compounds"/>
    <property type="evidence" value="ECO:0007669"/>
    <property type="project" value="InterPro"/>
</dbReference>
<dbReference type="InterPro" id="IPR000322">
    <property type="entry name" value="Glyco_hydro_31_TIM"/>
</dbReference>
<dbReference type="InterPro" id="IPR011013">
    <property type="entry name" value="Gal_mutarotase_sf_dom"/>
</dbReference>
<dbReference type="SUPFAM" id="SSF51011">
    <property type="entry name" value="Glycosyl hydrolase domain"/>
    <property type="match status" value="1"/>
</dbReference>
<dbReference type="InterPro" id="IPR011658">
    <property type="entry name" value="PA14_dom"/>
</dbReference>
<dbReference type="Gene3D" id="2.60.40.1180">
    <property type="entry name" value="Golgi alpha-mannosidase II"/>
    <property type="match status" value="2"/>
</dbReference>
<name>A0A7X1FZZ1_9SPHN</name>
<protein>
    <submittedName>
        <fullName evidence="5">DUF5110 domain-containing protein</fullName>
    </submittedName>
</protein>
<evidence type="ECO:0000256" key="3">
    <source>
        <dbReference type="SAM" id="SignalP"/>
    </source>
</evidence>
<keyword evidence="2" id="KW-0326">Glycosidase</keyword>
<keyword evidence="3" id="KW-0732">Signal</keyword>
<evidence type="ECO:0000259" key="4">
    <source>
        <dbReference type="PROSITE" id="PS51820"/>
    </source>
</evidence>
<dbReference type="Gene3D" id="3.20.20.80">
    <property type="entry name" value="Glycosidases"/>
    <property type="match status" value="1"/>
</dbReference>
<dbReference type="Gene3D" id="2.60.40.1760">
    <property type="entry name" value="glycosyl hydrolase (family 31)"/>
    <property type="match status" value="1"/>
</dbReference>
<sequence length="953" mass="105947">MRQLLIAALCAGSCPAAFAASVDRIDHGVIVTPDSGPAQRVRILAYGDNQIRVTAIPGTDWRTVTDSLAVVARPAGEPRIETGAGEVKVSLAGLIARVSLADGRVSMSDGSGQPLVAESPRAPFKPVTIEGQPFYTVTQRFNPGTDEGLFGLGQHQNGMMDYNGRDVELAQHNMDIAIPFVLSTRGYGLMWDNNGISRFGNPQPYGLAGLDGLTVRSGGKPGWKADYYLGDRLAISRQESAIAYEFIRDQAKWPAEAKARTQASGESGQNTAGVALDRQRVVWTGDISSPRAGVHRFRLYSSSYAKVFVNGKPVLERWRQNWNPWDHLFEVPLQAGKPVTVRIEWEPNAGYMALRHADPQPDAERHSLTMTSDTAKAIDYYVVGGGTPDKVIANYRALTGKASMLPQWVFGFWQSRQRYETQEQLLQVVREYRKREIPLDNIVLDWRYWVDDQWGSHEFDKSRFPDPKGMVDEVHALGARIMISVWPKFYPNTENGKALAAKGWLYPGNLAMGNRDWVGPGYANTDYDAYAPGARQLYFEQIKTRLVDLGFDAWWLDATEPDIHSNLSIDERIRTMGPTAAGPAAPLFNTYPLVHGGGFADNLRAALPEVRPFILTRSGFAGSQRTSSAVWSGDTAARWDNLREQISAGINTGLSGMPWWTHDIGGFAVEDRYTRQEPAHQAEWRELNLRWFQFGAFTPLFRSHGEFPFREIYEIAKDDAPMYDAMVHYTRLRYRFLPYIYSVAAETALNDSTMMRGLVMDYPDDLRARRSDDAYMFGPALLVAPVSRFKATSREVYLPRGAGWFDLDSGAFHPGGQTISAAAPRERIPVFVRAGSIVPTGPAIQTTRQETDGPLVIHVYAGADARFELYEDDGLSMGYARGEAARIPLSWNEASQTLTIGARQGRFPGMAEKRAMSVRVYRPGQASRLDLGENPARQLVYSGQAVTVSMRQN</sequence>
<dbReference type="Pfam" id="PF07691">
    <property type="entry name" value="PA14"/>
    <property type="match status" value="1"/>
</dbReference>
<reference evidence="5 6" key="1">
    <citation type="submission" date="2020-08" db="EMBL/GenBank/DDBJ databases">
        <title>The genome sequence of type strain Novosphingobium piscinae KCTC 42194.</title>
        <authorList>
            <person name="Liu Y."/>
        </authorList>
    </citation>
    <scope>NUCLEOTIDE SEQUENCE [LARGE SCALE GENOMIC DNA]</scope>
    <source>
        <strain evidence="5 6">KCTC 42194</strain>
    </source>
</reference>
<proteinExistence type="inferred from homology"/>
<dbReference type="GO" id="GO:0030246">
    <property type="term" value="F:carbohydrate binding"/>
    <property type="evidence" value="ECO:0007669"/>
    <property type="project" value="InterPro"/>
</dbReference>
<dbReference type="InterPro" id="IPR017853">
    <property type="entry name" value="GH"/>
</dbReference>
<accession>A0A7X1FZZ1</accession>
<evidence type="ECO:0000256" key="2">
    <source>
        <dbReference type="RuleBase" id="RU361185"/>
    </source>
</evidence>
<dbReference type="InterPro" id="IPR033403">
    <property type="entry name" value="DUF5110"/>
</dbReference>
<dbReference type="InterPro" id="IPR048395">
    <property type="entry name" value="Glyco_hydro_31_C"/>
</dbReference>
<dbReference type="Proteomes" id="UP000551327">
    <property type="component" value="Unassembled WGS sequence"/>
</dbReference>
<dbReference type="InterPro" id="IPR013780">
    <property type="entry name" value="Glyco_hydro_b"/>
</dbReference>
<feature type="signal peptide" evidence="3">
    <location>
        <begin position="1"/>
        <end position="19"/>
    </location>
</feature>
<dbReference type="GO" id="GO:0005975">
    <property type="term" value="P:carbohydrate metabolic process"/>
    <property type="evidence" value="ECO:0007669"/>
    <property type="project" value="InterPro"/>
</dbReference>
<keyword evidence="6" id="KW-1185">Reference proteome</keyword>
<dbReference type="Pfam" id="PF17137">
    <property type="entry name" value="DUF5110"/>
    <property type="match status" value="1"/>
</dbReference>
<dbReference type="Pfam" id="PF13802">
    <property type="entry name" value="Gal_mutarotas_2"/>
    <property type="match status" value="1"/>
</dbReference>
<dbReference type="Pfam" id="PF01055">
    <property type="entry name" value="Glyco_hydro_31_2nd"/>
    <property type="match status" value="1"/>
</dbReference>
<feature type="chain" id="PRO_5031005838" evidence="3">
    <location>
        <begin position="20"/>
        <end position="953"/>
    </location>
</feature>
<dbReference type="SUPFAM" id="SSF51445">
    <property type="entry name" value="(Trans)glycosidases"/>
    <property type="match status" value="1"/>
</dbReference>
<dbReference type="EMBL" id="JACLAX010000014">
    <property type="protein sequence ID" value="MBC2670115.1"/>
    <property type="molecule type" value="Genomic_DNA"/>
</dbReference>
<evidence type="ECO:0000313" key="5">
    <source>
        <dbReference type="EMBL" id="MBC2670115.1"/>
    </source>
</evidence>
<dbReference type="PROSITE" id="PS51820">
    <property type="entry name" value="PA14"/>
    <property type="match status" value="1"/>
</dbReference>
<dbReference type="InterPro" id="IPR025887">
    <property type="entry name" value="Glyco_hydro_31_N_dom"/>
</dbReference>
<dbReference type="CDD" id="cd06591">
    <property type="entry name" value="GH31_xylosidase_XylS"/>
    <property type="match status" value="1"/>
</dbReference>
<dbReference type="Gene3D" id="2.60.120.380">
    <property type="match status" value="1"/>
</dbReference>
<comment type="caution">
    <text evidence="5">The sequence shown here is derived from an EMBL/GenBank/DDBJ whole genome shotgun (WGS) entry which is preliminary data.</text>
</comment>
<dbReference type="CDD" id="cd14752">
    <property type="entry name" value="GH31_N"/>
    <property type="match status" value="1"/>
</dbReference>
<dbReference type="SUPFAM" id="SSF56988">
    <property type="entry name" value="Anthrax protective antigen"/>
    <property type="match status" value="1"/>
</dbReference>
<organism evidence="5 6">
    <name type="scientific">Novosphingobium piscinae</name>
    <dbReference type="NCBI Taxonomy" id="1507448"/>
    <lineage>
        <taxon>Bacteria</taxon>
        <taxon>Pseudomonadati</taxon>
        <taxon>Pseudomonadota</taxon>
        <taxon>Alphaproteobacteria</taxon>
        <taxon>Sphingomonadales</taxon>
        <taxon>Sphingomonadaceae</taxon>
        <taxon>Novosphingobium</taxon>
    </lineage>
</organism>